<keyword evidence="2" id="KW-1185">Reference proteome</keyword>
<sequence length="599" mass="67906">MVSTAYNAINTRKLRYTGDAMAAFKANKLDDIRHKCKNCNIDNDDGDERATNSKSSNDAHGDRIWFVKEHKQRPPLKVDDEAISRHTGGHYPLTSDLSSWVLETMHGYQPDNQVMTFIEPFSAKFHVMVDKERICSSGLHDLDLVEFTYQVALEVGSEILLAADATEDPVELQQEFHSSRAGADDHFSSWGRLLTGLECDPPIIAMFPVYLMMCQAFTFERDPAQADYVYSALTGIDWAKGKNIYSDRIAAFEKLARSSVSNLDDIESGQDRSFWRIAHAYLAAMNGCENLRPLKTPRNAAINHQVNHELVLAMRALDTIGSAYMCSDGAAWLDDAGMDSLIGSAIPNDVMDLHTDIRTGETRNTIRLLYPEGLSISQAMKAMSTVLSGQLCEIFRGHQRARFYNREDGRIAATSPPYSFCRARHRRIFEIMEMYINKYADDFWDWTWEIFRMAKEQVTEAGLKEPLICALLRSVKQEDLPTSPTTKFYDIYYDMIEDGSEQLNKKQPLGVSDDLVQVTRDIYSLWHTKLLADNKDPGWGHRFDVESDRLFGEAGSILAQKRNADNMYKFAIAYGRLSMALPYIAYHTIDAIIMAFGIL</sequence>
<gene>
    <name evidence="1" type="ORF">BGW36DRAFT_363050</name>
</gene>
<dbReference type="RefSeq" id="XP_046068033.1">
    <property type="nucleotide sequence ID" value="XM_046214432.1"/>
</dbReference>
<protein>
    <submittedName>
        <fullName evidence="1">Uncharacterized protein</fullName>
    </submittedName>
</protein>
<organism evidence="1 2">
    <name type="scientific">Talaromyces proteolyticus</name>
    <dbReference type="NCBI Taxonomy" id="1131652"/>
    <lineage>
        <taxon>Eukaryota</taxon>
        <taxon>Fungi</taxon>
        <taxon>Dikarya</taxon>
        <taxon>Ascomycota</taxon>
        <taxon>Pezizomycotina</taxon>
        <taxon>Eurotiomycetes</taxon>
        <taxon>Eurotiomycetidae</taxon>
        <taxon>Eurotiales</taxon>
        <taxon>Trichocomaceae</taxon>
        <taxon>Talaromyces</taxon>
        <taxon>Talaromyces sect. Bacilispori</taxon>
    </lineage>
</organism>
<reference evidence="1" key="1">
    <citation type="submission" date="2021-12" db="EMBL/GenBank/DDBJ databases">
        <title>Convergent genome expansion in fungi linked to evolution of root-endophyte symbiosis.</title>
        <authorList>
            <consortium name="DOE Joint Genome Institute"/>
            <person name="Ke Y.-H."/>
            <person name="Bonito G."/>
            <person name="Liao H.-L."/>
            <person name="Looney B."/>
            <person name="Rojas-Flechas A."/>
            <person name="Nash J."/>
            <person name="Hameed K."/>
            <person name="Schadt C."/>
            <person name="Martin F."/>
            <person name="Crous P.W."/>
            <person name="Miettinen O."/>
            <person name="Magnuson J.K."/>
            <person name="Labbe J."/>
            <person name="Jacobson D."/>
            <person name="Doktycz M.J."/>
            <person name="Veneault-Fourrey C."/>
            <person name="Kuo A."/>
            <person name="Mondo S."/>
            <person name="Calhoun S."/>
            <person name="Riley R."/>
            <person name="Ohm R."/>
            <person name="LaButti K."/>
            <person name="Andreopoulos B."/>
            <person name="Pangilinan J."/>
            <person name="Nolan M."/>
            <person name="Tritt A."/>
            <person name="Clum A."/>
            <person name="Lipzen A."/>
            <person name="Daum C."/>
            <person name="Barry K."/>
            <person name="Grigoriev I.V."/>
            <person name="Vilgalys R."/>
        </authorList>
    </citation>
    <scope>NUCLEOTIDE SEQUENCE</scope>
    <source>
        <strain evidence="1">PMI_201</strain>
    </source>
</reference>
<dbReference type="GeneID" id="70244719"/>
<accession>A0AAD4PSU1</accession>
<dbReference type="Proteomes" id="UP001201262">
    <property type="component" value="Unassembled WGS sequence"/>
</dbReference>
<evidence type="ECO:0000313" key="2">
    <source>
        <dbReference type="Proteomes" id="UP001201262"/>
    </source>
</evidence>
<name>A0AAD4PSU1_9EURO</name>
<evidence type="ECO:0000313" key="1">
    <source>
        <dbReference type="EMBL" id="KAH8692036.1"/>
    </source>
</evidence>
<comment type="caution">
    <text evidence="1">The sequence shown here is derived from an EMBL/GenBank/DDBJ whole genome shotgun (WGS) entry which is preliminary data.</text>
</comment>
<proteinExistence type="predicted"/>
<dbReference type="AlphaFoldDB" id="A0AAD4PSU1"/>
<dbReference type="EMBL" id="JAJTJA010000011">
    <property type="protein sequence ID" value="KAH8692036.1"/>
    <property type="molecule type" value="Genomic_DNA"/>
</dbReference>